<protein>
    <submittedName>
        <fullName evidence="2">Uncharacterized protein</fullName>
    </submittedName>
</protein>
<dbReference type="AlphaFoldDB" id="A0A392P1M6"/>
<evidence type="ECO:0000256" key="1">
    <source>
        <dbReference type="SAM" id="Phobius"/>
    </source>
</evidence>
<feature type="transmembrane region" description="Helical" evidence="1">
    <location>
        <begin position="14"/>
        <end position="36"/>
    </location>
</feature>
<accession>A0A392P1M6</accession>
<evidence type="ECO:0000313" key="3">
    <source>
        <dbReference type="Proteomes" id="UP000265520"/>
    </source>
</evidence>
<dbReference type="Proteomes" id="UP000265520">
    <property type="component" value="Unassembled WGS sequence"/>
</dbReference>
<reference evidence="2 3" key="1">
    <citation type="journal article" date="2018" name="Front. Plant Sci.">
        <title>Red Clover (Trifolium pratense) and Zigzag Clover (T. medium) - A Picture of Genomic Similarities and Differences.</title>
        <authorList>
            <person name="Dluhosova J."/>
            <person name="Istvanek J."/>
            <person name="Nedelnik J."/>
            <person name="Repkova J."/>
        </authorList>
    </citation>
    <scope>NUCLEOTIDE SEQUENCE [LARGE SCALE GENOMIC DNA]</scope>
    <source>
        <strain evidence="3">cv. 10/8</strain>
        <tissue evidence="2">Leaf</tissue>
    </source>
</reference>
<sequence>VGHCGVFGCVDDEIWLAICVVSVMLKLGFFCTGFVAGRGCDDPPL</sequence>
<keyword evidence="1" id="KW-0472">Membrane</keyword>
<name>A0A392P1M6_9FABA</name>
<keyword evidence="1" id="KW-0812">Transmembrane</keyword>
<organism evidence="2 3">
    <name type="scientific">Trifolium medium</name>
    <dbReference type="NCBI Taxonomy" id="97028"/>
    <lineage>
        <taxon>Eukaryota</taxon>
        <taxon>Viridiplantae</taxon>
        <taxon>Streptophyta</taxon>
        <taxon>Embryophyta</taxon>
        <taxon>Tracheophyta</taxon>
        <taxon>Spermatophyta</taxon>
        <taxon>Magnoliopsida</taxon>
        <taxon>eudicotyledons</taxon>
        <taxon>Gunneridae</taxon>
        <taxon>Pentapetalae</taxon>
        <taxon>rosids</taxon>
        <taxon>fabids</taxon>
        <taxon>Fabales</taxon>
        <taxon>Fabaceae</taxon>
        <taxon>Papilionoideae</taxon>
        <taxon>50 kb inversion clade</taxon>
        <taxon>NPAAA clade</taxon>
        <taxon>Hologalegina</taxon>
        <taxon>IRL clade</taxon>
        <taxon>Trifolieae</taxon>
        <taxon>Trifolium</taxon>
    </lineage>
</organism>
<feature type="non-terminal residue" evidence="2">
    <location>
        <position position="1"/>
    </location>
</feature>
<keyword evidence="1" id="KW-1133">Transmembrane helix</keyword>
<dbReference type="EMBL" id="LXQA010060081">
    <property type="protein sequence ID" value="MCI05887.1"/>
    <property type="molecule type" value="Genomic_DNA"/>
</dbReference>
<keyword evidence="3" id="KW-1185">Reference proteome</keyword>
<comment type="caution">
    <text evidence="2">The sequence shown here is derived from an EMBL/GenBank/DDBJ whole genome shotgun (WGS) entry which is preliminary data.</text>
</comment>
<proteinExistence type="predicted"/>
<evidence type="ECO:0000313" key="2">
    <source>
        <dbReference type="EMBL" id="MCI05887.1"/>
    </source>
</evidence>